<evidence type="ECO:0000313" key="1">
    <source>
        <dbReference type="EMBL" id="BES94982.1"/>
    </source>
</evidence>
<protein>
    <submittedName>
        <fullName evidence="1">Uncharacterized protein</fullName>
    </submittedName>
</protein>
<gene>
    <name evidence="1" type="ORF">NTJ_07791</name>
</gene>
<accession>A0ABN7AUC7</accession>
<dbReference type="Proteomes" id="UP001307889">
    <property type="component" value="Chromosome 5"/>
</dbReference>
<dbReference type="EMBL" id="AP028913">
    <property type="protein sequence ID" value="BES94982.1"/>
    <property type="molecule type" value="Genomic_DNA"/>
</dbReference>
<reference evidence="1 2" key="1">
    <citation type="submission" date="2023-09" db="EMBL/GenBank/DDBJ databases">
        <title>Nesidiocoris tenuis whole genome shotgun sequence.</title>
        <authorList>
            <person name="Shibata T."/>
            <person name="Shimoda M."/>
            <person name="Kobayashi T."/>
            <person name="Uehara T."/>
        </authorList>
    </citation>
    <scope>NUCLEOTIDE SEQUENCE [LARGE SCALE GENOMIC DNA]</scope>
    <source>
        <strain evidence="1 2">Japan</strain>
    </source>
</reference>
<keyword evidence="2" id="KW-1185">Reference proteome</keyword>
<sequence>MGPISWSLESMRVLRIRSHASDEKKHTLLSSALLSYYLQDPLEMGRAVPGTAIHIDGWRAVDSVPQEVKVPRAERDVQLSR</sequence>
<name>A0ABN7AUC7_9HEMI</name>
<proteinExistence type="predicted"/>
<organism evidence="1 2">
    <name type="scientific">Nesidiocoris tenuis</name>
    <dbReference type="NCBI Taxonomy" id="355587"/>
    <lineage>
        <taxon>Eukaryota</taxon>
        <taxon>Metazoa</taxon>
        <taxon>Ecdysozoa</taxon>
        <taxon>Arthropoda</taxon>
        <taxon>Hexapoda</taxon>
        <taxon>Insecta</taxon>
        <taxon>Pterygota</taxon>
        <taxon>Neoptera</taxon>
        <taxon>Paraneoptera</taxon>
        <taxon>Hemiptera</taxon>
        <taxon>Heteroptera</taxon>
        <taxon>Panheteroptera</taxon>
        <taxon>Cimicomorpha</taxon>
        <taxon>Miridae</taxon>
        <taxon>Dicyphina</taxon>
        <taxon>Nesidiocoris</taxon>
    </lineage>
</organism>
<evidence type="ECO:0000313" key="2">
    <source>
        <dbReference type="Proteomes" id="UP001307889"/>
    </source>
</evidence>